<dbReference type="PANTHER" id="PTHR42872:SF6">
    <property type="entry name" value="PROTEIN-GLUTAMATE METHYLESTERASE_PROTEIN-GLUTAMINE GLUTAMINASE"/>
    <property type="match status" value="1"/>
</dbReference>
<evidence type="ECO:0000256" key="4">
    <source>
        <dbReference type="ARBA" id="ARBA00048267"/>
    </source>
</evidence>
<dbReference type="InterPro" id="IPR035909">
    <property type="entry name" value="CheB_C"/>
</dbReference>
<evidence type="ECO:0000256" key="6">
    <source>
        <dbReference type="PROSITE-ProRule" id="PRU00050"/>
    </source>
</evidence>
<dbReference type="PANTHER" id="PTHR42872">
    <property type="entry name" value="PROTEIN-GLUTAMATE METHYLESTERASE/PROTEIN-GLUTAMINE GLUTAMINASE"/>
    <property type="match status" value="1"/>
</dbReference>
<dbReference type="InterPro" id="IPR008248">
    <property type="entry name" value="CheB-like"/>
</dbReference>
<dbReference type="GO" id="GO:0005737">
    <property type="term" value="C:cytoplasm"/>
    <property type="evidence" value="ECO:0007669"/>
    <property type="project" value="UniProtKB-SubCell"/>
</dbReference>
<feature type="active site" evidence="5 6">
    <location>
        <position position="363"/>
    </location>
</feature>
<feature type="compositionally biased region" description="Basic and acidic residues" evidence="8">
    <location>
        <begin position="273"/>
        <end position="287"/>
    </location>
</feature>
<dbReference type="GO" id="GO:0006935">
    <property type="term" value="P:chemotaxis"/>
    <property type="evidence" value="ECO:0007669"/>
    <property type="project" value="UniProtKB-UniRule"/>
</dbReference>
<evidence type="ECO:0000256" key="1">
    <source>
        <dbReference type="ARBA" id="ARBA00022490"/>
    </source>
</evidence>
<comment type="domain">
    <text evidence="5">Contains a C-terminal catalytic domain, and an N-terminal region which modulates catalytic activity.</text>
</comment>
<evidence type="ECO:0000256" key="2">
    <source>
        <dbReference type="ARBA" id="ARBA00022500"/>
    </source>
</evidence>
<gene>
    <name evidence="5 11" type="primary">cheB</name>
    <name evidence="11" type="ORF">NCTC10343_02146</name>
</gene>
<feature type="domain" description="Response regulatory" evidence="9">
    <location>
        <begin position="8"/>
        <end position="125"/>
    </location>
</feature>
<dbReference type="HAMAP" id="MF_00099">
    <property type="entry name" value="CheB_chemtxs"/>
    <property type="match status" value="1"/>
</dbReference>
<dbReference type="PROSITE" id="PS50122">
    <property type="entry name" value="CHEB"/>
    <property type="match status" value="1"/>
</dbReference>
<evidence type="ECO:0000256" key="5">
    <source>
        <dbReference type="HAMAP-Rule" id="MF_00099"/>
    </source>
</evidence>
<sequence>MFNMCAYRVLVVDDSAFMRKIITDLIVRDESFNIVGTAANGREAVEKVKELQPDLVTMDVEMPEMNGLEALPLIMAAHPLPVIMLSGINEQGMKETIMALEAGAFDFIRKPSIAHAQDIEQVSKALLEQMHTAMQAVRSRLERKEANERKAAMEQAKKTPMEKPPGQAAAEKRAGSQASADKPPVVPLAPPPAASAQPKKDAGKSVPTAAKQETKKQLSGTSATGGRIDKPAVQPRKPVQAPHVQKKEDLSMSMGITSGQLKSSDPAAGKSVQSKDKAGLVKPESRKTVTSSASSAPAAATPPVTAPTAPAAPQGLSLKKGVHTSSFRKLVAVGCSTGGPRALKTLLERIPGDFPAPIVIVQHMPPNFTRSLAQRLNTLSPLRVVEAEQGMTLETGTAYIAPGGYQLRIVPGAGGKYTVSLKMEEARNGHRPSVDTMFESLLSLTALERHLVLLTGMGSDGAKMMKKLYDAGVQSTFAENEETCVVYGMPRSAVELKCVRHLLPMQEIAPKLVQVVK</sequence>
<evidence type="ECO:0000313" key="11">
    <source>
        <dbReference type="EMBL" id="SUA69276.1"/>
    </source>
</evidence>
<comment type="similarity">
    <text evidence="5">Belongs to the CheB family.</text>
</comment>
<feature type="compositionally biased region" description="Basic and acidic residues" evidence="8">
    <location>
        <begin position="139"/>
        <end position="161"/>
    </location>
</feature>
<dbReference type="Pfam" id="PF00072">
    <property type="entry name" value="Response_reg"/>
    <property type="match status" value="1"/>
</dbReference>
<comment type="catalytic activity">
    <reaction evidence="4 5">
        <text>[protein]-L-glutamate 5-O-methyl ester + H2O = L-glutamyl-[protein] + methanol + H(+)</text>
        <dbReference type="Rhea" id="RHEA:23236"/>
        <dbReference type="Rhea" id="RHEA-COMP:10208"/>
        <dbReference type="Rhea" id="RHEA-COMP:10311"/>
        <dbReference type="ChEBI" id="CHEBI:15377"/>
        <dbReference type="ChEBI" id="CHEBI:15378"/>
        <dbReference type="ChEBI" id="CHEBI:17790"/>
        <dbReference type="ChEBI" id="CHEBI:29973"/>
        <dbReference type="ChEBI" id="CHEBI:82795"/>
        <dbReference type="EC" id="3.1.1.61"/>
    </reaction>
</comment>
<dbReference type="GO" id="GO:0000156">
    <property type="term" value="F:phosphorelay response regulator activity"/>
    <property type="evidence" value="ECO:0007669"/>
    <property type="project" value="InterPro"/>
</dbReference>
<dbReference type="CDD" id="cd16432">
    <property type="entry name" value="CheB_Rec"/>
    <property type="match status" value="1"/>
</dbReference>
<comment type="function">
    <text evidence="5">Involved in chemotaxis. Part of a chemotaxis signal transduction system that modulates chemotaxis in response to various stimuli. Catalyzes the demethylation of specific methylglutamate residues introduced into the chemoreceptors (methyl-accepting chemotaxis proteins or MCP) by CheR. Also mediates the irreversible deamidation of specific glutamine residues to glutamic acid.</text>
</comment>
<dbReference type="EMBL" id="UGSC01000001">
    <property type="protein sequence ID" value="SUA69276.1"/>
    <property type="molecule type" value="Genomic_DNA"/>
</dbReference>
<dbReference type="Pfam" id="PF01339">
    <property type="entry name" value="CheB_methylest"/>
    <property type="match status" value="1"/>
</dbReference>
<feature type="domain" description="CheB-type methylesterase" evidence="10">
    <location>
        <begin position="324"/>
        <end position="517"/>
    </location>
</feature>
<dbReference type="GO" id="GO:0050568">
    <property type="term" value="F:protein-glutamine glutaminase activity"/>
    <property type="evidence" value="ECO:0007669"/>
    <property type="project" value="UniProtKB-UniRule"/>
</dbReference>
<dbReference type="CDD" id="cd17541">
    <property type="entry name" value="REC_CheB-like"/>
    <property type="match status" value="1"/>
</dbReference>
<comment type="catalytic activity">
    <reaction evidence="5">
        <text>L-glutaminyl-[protein] + H2O = L-glutamyl-[protein] + NH4(+)</text>
        <dbReference type="Rhea" id="RHEA:16441"/>
        <dbReference type="Rhea" id="RHEA-COMP:10207"/>
        <dbReference type="Rhea" id="RHEA-COMP:10208"/>
        <dbReference type="ChEBI" id="CHEBI:15377"/>
        <dbReference type="ChEBI" id="CHEBI:28938"/>
        <dbReference type="ChEBI" id="CHEBI:29973"/>
        <dbReference type="ChEBI" id="CHEBI:30011"/>
        <dbReference type="EC" id="3.5.1.44"/>
    </reaction>
</comment>
<feature type="compositionally biased region" description="Polar residues" evidence="8">
    <location>
        <begin position="254"/>
        <end position="263"/>
    </location>
</feature>
<feature type="compositionally biased region" description="Pro residues" evidence="8">
    <location>
        <begin position="184"/>
        <end position="193"/>
    </location>
</feature>
<dbReference type="InterPro" id="IPR000673">
    <property type="entry name" value="Sig_transdc_resp-reg_Me-estase"/>
</dbReference>
<dbReference type="Proteomes" id="UP000254400">
    <property type="component" value="Unassembled WGS sequence"/>
</dbReference>
<evidence type="ECO:0000259" key="10">
    <source>
        <dbReference type="PROSITE" id="PS50122"/>
    </source>
</evidence>
<evidence type="ECO:0000313" key="12">
    <source>
        <dbReference type="Proteomes" id="UP000254400"/>
    </source>
</evidence>
<comment type="PTM">
    <text evidence="5">Phosphorylated by CheA. Phosphorylation of the N-terminal regulatory domain activates the methylesterase activity.</text>
</comment>
<dbReference type="SUPFAM" id="SSF52738">
    <property type="entry name" value="Methylesterase CheB, C-terminal domain"/>
    <property type="match status" value="1"/>
</dbReference>
<dbReference type="AlphaFoldDB" id="A0A378XYX2"/>
<keyword evidence="5 7" id="KW-0597">Phosphoprotein</keyword>
<comment type="subcellular location">
    <subcellularLocation>
        <location evidence="5">Cytoplasm</location>
    </subcellularLocation>
</comment>
<organism evidence="11 12">
    <name type="scientific">Paenibacillus polymyxa</name>
    <name type="common">Bacillus polymyxa</name>
    <dbReference type="NCBI Taxonomy" id="1406"/>
    <lineage>
        <taxon>Bacteria</taxon>
        <taxon>Bacillati</taxon>
        <taxon>Bacillota</taxon>
        <taxon>Bacilli</taxon>
        <taxon>Bacillales</taxon>
        <taxon>Paenibacillaceae</taxon>
        <taxon>Paenibacillus</taxon>
    </lineage>
</organism>
<name>A0A378XYX2_PAEPO</name>
<dbReference type="SUPFAM" id="SSF52172">
    <property type="entry name" value="CheY-like"/>
    <property type="match status" value="1"/>
</dbReference>
<dbReference type="EC" id="3.5.1.44" evidence="5"/>
<protein>
    <recommendedName>
        <fullName evidence="5">Protein-glutamate methylesterase/protein-glutamine glutaminase</fullName>
        <ecNumber evidence="5">3.1.1.61</ecNumber>
        <ecNumber evidence="5">3.5.1.44</ecNumber>
    </recommendedName>
</protein>
<keyword evidence="2 5" id="KW-0145">Chemotaxis</keyword>
<dbReference type="InterPro" id="IPR011006">
    <property type="entry name" value="CheY-like_superfamily"/>
</dbReference>
<feature type="modified residue" description="4-aspartylphosphate" evidence="5 7">
    <location>
        <position position="59"/>
    </location>
</feature>
<dbReference type="InterPro" id="IPR001789">
    <property type="entry name" value="Sig_transdc_resp-reg_receiver"/>
</dbReference>
<feature type="active site" evidence="5 6">
    <location>
        <position position="336"/>
    </location>
</feature>
<dbReference type="EC" id="3.1.1.61" evidence="5"/>
<accession>A0A378XYX2</accession>
<dbReference type="Gene3D" id="3.40.50.180">
    <property type="entry name" value="Methylesterase CheB, C-terminal domain"/>
    <property type="match status" value="1"/>
</dbReference>
<evidence type="ECO:0000256" key="8">
    <source>
        <dbReference type="SAM" id="MobiDB-lite"/>
    </source>
</evidence>
<keyword evidence="3 5" id="KW-0378">Hydrolase</keyword>
<reference evidence="11 12" key="1">
    <citation type="submission" date="2018-06" db="EMBL/GenBank/DDBJ databases">
        <authorList>
            <consortium name="Pathogen Informatics"/>
            <person name="Doyle S."/>
        </authorList>
    </citation>
    <scope>NUCLEOTIDE SEQUENCE [LARGE SCALE GENOMIC DNA]</scope>
    <source>
        <strain evidence="11 12">NCTC10343</strain>
    </source>
</reference>
<feature type="region of interest" description="Disordered" evidence="8">
    <location>
        <begin position="138"/>
        <end position="316"/>
    </location>
</feature>
<evidence type="ECO:0000256" key="7">
    <source>
        <dbReference type="PROSITE-ProRule" id="PRU00169"/>
    </source>
</evidence>
<evidence type="ECO:0000259" key="9">
    <source>
        <dbReference type="PROSITE" id="PS50110"/>
    </source>
</evidence>
<dbReference type="PROSITE" id="PS50110">
    <property type="entry name" value="RESPONSE_REGULATORY"/>
    <property type="match status" value="1"/>
</dbReference>
<dbReference type="SMART" id="SM00448">
    <property type="entry name" value="REC"/>
    <property type="match status" value="1"/>
</dbReference>
<feature type="compositionally biased region" description="Low complexity" evidence="8">
    <location>
        <begin position="288"/>
        <end position="313"/>
    </location>
</feature>
<keyword evidence="1 5" id="KW-0963">Cytoplasm</keyword>
<dbReference type="GO" id="GO:0008984">
    <property type="term" value="F:protein-glutamate methylesterase activity"/>
    <property type="evidence" value="ECO:0007669"/>
    <property type="project" value="UniProtKB-UniRule"/>
</dbReference>
<proteinExistence type="inferred from homology"/>
<dbReference type="Gene3D" id="3.40.50.2300">
    <property type="match status" value="1"/>
</dbReference>
<evidence type="ECO:0000256" key="3">
    <source>
        <dbReference type="ARBA" id="ARBA00022801"/>
    </source>
</evidence>
<feature type="active site" evidence="5 6">
    <location>
        <position position="460"/>
    </location>
</feature>